<proteinExistence type="predicted"/>
<name>A0A8T0IG84_CERPU</name>
<reference evidence="1" key="1">
    <citation type="submission" date="2020-06" db="EMBL/GenBank/DDBJ databases">
        <title>WGS assembly of Ceratodon purpureus strain R40.</title>
        <authorList>
            <person name="Carey S.B."/>
            <person name="Jenkins J."/>
            <person name="Shu S."/>
            <person name="Lovell J.T."/>
            <person name="Sreedasyam A."/>
            <person name="Maumus F."/>
            <person name="Tiley G.P."/>
            <person name="Fernandez-Pozo N."/>
            <person name="Barry K."/>
            <person name="Chen C."/>
            <person name="Wang M."/>
            <person name="Lipzen A."/>
            <person name="Daum C."/>
            <person name="Saski C.A."/>
            <person name="Payton A.C."/>
            <person name="Mcbreen J.C."/>
            <person name="Conrad R.E."/>
            <person name="Kollar L.M."/>
            <person name="Olsson S."/>
            <person name="Huttunen S."/>
            <person name="Landis J.B."/>
            <person name="Wickett N.J."/>
            <person name="Johnson M.G."/>
            <person name="Rensing S.A."/>
            <person name="Grimwood J."/>
            <person name="Schmutz J."/>
            <person name="Mcdaniel S.F."/>
        </authorList>
    </citation>
    <scope>NUCLEOTIDE SEQUENCE</scope>
    <source>
        <strain evidence="1">R40</strain>
    </source>
</reference>
<evidence type="ECO:0000313" key="2">
    <source>
        <dbReference type="Proteomes" id="UP000822688"/>
    </source>
</evidence>
<sequence length="53" mass="6047">MGTVKLYHSSRVGGRWSYCYRVGRILKDAKFLLRHAISKLPSLQNPSSNVRAK</sequence>
<evidence type="ECO:0000313" key="1">
    <source>
        <dbReference type="EMBL" id="KAG0582025.1"/>
    </source>
</evidence>
<comment type="caution">
    <text evidence="1">The sequence shown here is derived from an EMBL/GenBank/DDBJ whole genome shotgun (WGS) entry which is preliminary data.</text>
</comment>
<dbReference type="EMBL" id="CM026423">
    <property type="protein sequence ID" value="KAG0582025.1"/>
    <property type="molecule type" value="Genomic_DNA"/>
</dbReference>
<keyword evidence="2" id="KW-1185">Reference proteome</keyword>
<dbReference type="Proteomes" id="UP000822688">
    <property type="component" value="Chromosome 3"/>
</dbReference>
<gene>
    <name evidence="1" type="ORF">KC19_3G027500</name>
</gene>
<accession>A0A8T0IG84</accession>
<organism evidence="1 2">
    <name type="scientific">Ceratodon purpureus</name>
    <name type="common">Fire moss</name>
    <name type="synonym">Dicranum purpureum</name>
    <dbReference type="NCBI Taxonomy" id="3225"/>
    <lineage>
        <taxon>Eukaryota</taxon>
        <taxon>Viridiplantae</taxon>
        <taxon>Streptophyta</taxon>
        <taxon>Embryophyta</taxon>
        <taxon>Bryophyta</taxon>
        <taxon>Bryophytina</taxon>
        <taxon>Bryopsida</taxon>
        <taxon>Dicranidae</taxon>
        <taxon>Pseudoditrichales</taxon>
        <taxon>Ditrichaceae</taxon>
        <taxon>Ceratodon</taxon>
    </lineage>
</organism>
<protein>
    <submittedName>
        <fullName evidence="1">Uncharacterized protein</fullName>
    </submittedName>
</protein>
<dbReference type="AlphaFoldDB" id="A0A8T0IG84"/>